<evidence type="ECO:0000256" key="2">
    <source>
        <dbReference type="SAM" id="Phobius"/>
    </source>
</evidence>
<evidence type="ECO:0000313" key="3">
    <source>
        <dbReference type="EMBL" id="MBM6736767.1"/>
    </source>
</evidence>
<sequence length="134" mass="14713">MLEQLYGWIRSLAYFMVFSAVLSHVIPGQAYKKYIRFFTGLLLVILLLTPVMKLLGMGQEFSAIYQGTAYAEELRQIQEAGAYLEDIGSGEGLPANGGKPDSAEPGPEEPDTKEPEAEETGGNRISVEEIRIGQ</sequence>
<keyword evidence="4" id="KW-1185">Reference proteome</keyword>
<dbReference type="EMBL" id="JACLYY010000001">
    <property type="protein sequence ID" value="MBM6736767.1"/>
    <property type="molecule type" value="Genomic_DNA"/>
</dbReference>
<dbReference type="InterPro" id="IPR014245">
    <property type="entry name" value="Spore_III_AF"/>
</dbReference>
<evidence type="ECO:0000256" key="1">
    <source>
        <dbReference type="SAM" id="MobiDB-lite"/>
    </source>
</evidence>
<protein>
    <submittedName>
        <fullName evidence="3">Stage III sporulation protein AF</fullName>
    </submittedName>
</protein>
<feature type="region of interest" description="Disordered" evidence="1">
    <location>
        <begin position="87"/>
        <end position="134"/>
    </location>
</feature>
<gene>
    <name evidence="3" type="ORF">H7U36_01400</name>
</gene>
<keyword evidence="2" id="KW-0812">Transmembrane</keyword>
<dbReference type="Pfam" id="PF09581">
    <property type="entry name" value="Spore_III_AF"/>
    <property type="match status" value="1"/>
</dbReference>
<organism evidence="3 4">
    <name type="scientific">Faecalicatena fissicatena</name>
    <dbReference type="NCBI Taxonomy" id="290055"/>
    <lineage>
        <taxon>Bacteria</taxon>
        <taxon>Bacillati</taxon>
        <taxon>Bacillota</taxon>
        <taxon>Clostridia</taxon>
        <taxon>Lachnospirales</taxon>
        <taxon>Lachnospiraceae</taxon>
        <taxon>Faecalicatena</taxon>
    </lineage>
</organism>
<reference evidence="3 4" key="1">
    <citation type="journal article" date="2021" name="Sci. Rep.">
        <title>The distribution of antibiotic resistance genes in chicken gut microbiota commensals.</title>
        <authorList>
            <person name="Juricova H."/>
            <person name="Matiasovicova J."/>
            <person name="Kubasova T."/>
            <person name="Cejkova D."/>
            <person name="Rychlik I."/>
        </authorList>
    </citation>
    <scope>NUCLEOTIDE SEQUENCE [LARGE SCALE GENOMIC DNA]</scope>
    <source>
        <strain evidence="3 4">An773</strain>
    </source>
</reference>
<keyword evidence="2" id="KW-0472">Membrane</keyword>
<dbReference type="RefSeq" id="WP_205155615.1">
    <property type="nucleotide sequence ID" value="NZ_JACLYY010000001.1"/>
</dbReference>
<evidence type="ECO:0000313" key="4">
    <source>
        <dbReference type="Proteomes" id="UP000716906"/>
    </source>
</evidence>
<accession>A0ABS2E574</accession>
<dbReference type="Proteomes" id="UP000716906">
    <property type="component" value="Unassembled WGS sequence"/>
</dbReference>
<proteinExistence type="predicted"/>
<feature type="transmembrane region" description="Helical" evidence="2">
    <location>
        <begin position="37"/>
        <end position="56"/>
    </location>
</feature>
<feature type="transmembrane region" description="Helical" evidence="2">
    <location>
        <begin position="12"/>
        <end position="31"/>
    </location>
</feature>
<keyword evidence="2" id="KW-1133">Transmembrane helix</keyword>
<name>A0ABS2E574_9FIRM</name>
<comment type="caution">
    <text evidence="3">The sequence shown here is derived from an EMBL/GenBank/DDBJ whole genome shotgun (WGS) entry which is preliminary data.</text>
</comment>